<evidence type="ECO:0000256" key="6">
    <source>
        <dbReference type="ARBA" id="ARBA00022989"/>
    </source>
</evidence>
<keyword evidence="11" id="KW-1185">Reference proteome</keyword>
<organism evidence="10 11">
    <name type="scientific">Pedobacter heparinus (strain ATCC 13125 / DSM 2366 / CIP 104194 / JCM 7457 / NBRC 12017 / NCIMB 9290 / NRRL B-14731 / HIM 762-3)</name>
    <dbReference type="NCBI Taxonomy" id="485917"/>
    <lineage>
        <taxon>Bacteria</taxon>
        <taxon>Pseudomonadati</taxon>
        <taxon>Bacteroidota</taxon>
        <taxon>Sphingobacteriia</taxon>
        <taxon>Sphingobacteriales</taxon>
        <taxon>Sphingobacteriaceae</taxon>
        <taxon>Pedobacter</taxon>
    </lineage>
</organism>
<feature type="transmembrane region" description="Helical" evidence="8">
    <location>
        <begin position="285"/>
        <end position="303"/>
    </location>
</feature>
<feature type="transmembrane region" description="Helical" evidence="8">
    <location>
        <begin position="137"/>
        <end position="160"/>
    </location>
</feature>
<keyword evidence="5 8" id="KW-0812">Transmembrane</keyword>
<dbReference type="InterPro" id="IPR036259">
    <property type="entry name" value="MFS_trans_sf"/>
</dbReference>
<evidence type="ECO:0000256" key="2">
    <source>
        <dbReference type="ARBA" id="ARBA00004141"/>
    </source>
</evidence>
<evidence type="ECO:0000256" key="3">
    <source>
        <dbReference type="ARBA" id="ARBA00007520"/>
    </source>
</evidence>
<protein>
    <submittedName>
        <fullName evidence="10">Major facilitator superfamily MFS_1</fullName>
    </submittedName>
</protein>
<dbReference type="InterPro" id="IPR001958">
    <property type="entry name" value="Tet-R_TetA/multi-R_MdtG-like"/>
</dbReference>
<keyword evidence="6 8" id="KW-1133">Transmembrane helix</keyword>
<dbReference type="Proteomes" id="UP000000852">
    <property type="component" value="Chromosome"/>
</dbReference>
<feature type="transmembrane region" description="Helical" evidence="8">
    <location>
        <begin position="47"/>
        <end position="67"/>
    </location>
</feature>
<evidence type="ECO:0000313" key="11">
    <source>
        <dbReference type="Proteomes" id="UP000000852"/>
    </source>
</evidence>
<evidence type="ECO:0000313" key="10">
    <source>
        <dbReference type="EMBL" id="ACU05588.1"/>
    </source>
</evidence>
<dbReference type="GO" id="GO:0022857">
    <property type="term" value="F:transmembrane transporter activity"/>
    <property type="evidence" value="ECO:0007669"/>
    <property type="project" value="InterPro"/>
</dbReference>
<dbReference type="RefSeq" id="WP_015809197.1">
    <property type="nucleotide sequence ID" value="NC_013061.1"/>
</dbReference>
<feature type="transmembrane region" description="Helical" evidence="8">
    <location>
        <begin position="104"/>
        <end position="125"/>
    </location>
</feature>
<dbReference type="OrthoDB" id="9793283at2"/>
<dbReference type="PANTHER" id="PTHR23504">
    <property type="entry name" value="MAJOR FACILITATOR SUPERFAMILY DOMAIN-CONTAINING PROTEIN 10"/>
    <property type="match status" value="1"/>
</dbReference>
<evidence type="ECO:0000256" key="8">
    <source>
        <dbReference type="SAM" id="Phobius"/>
    </source>
</evidence>
<reference evidence="10 11" key="1">
    <citation type="journal article" date="2009" name="Stand. Genomic Sci.">
        <title>Complete genome sequence of Pedobacter heparinus type strain (HIM 762-3).</title>
        <authorList>
            <person name="Han C."/>
            <person name="Spring S."/>
            <person name="Lapidus A."/>
            <person name="Del Rio T.G."/>
            <person name="Tice H."/>
            <person name="Copeland A."/>
            <person name="Cheng J.F."/>
            <person name="Lucas S."/>
            <person name="Chen F."/>
            <person name="Nolan M."/>
            <person name="Bruce D."/>
            <person name="Goodwin L."/>
            <person name="Pitluck S."/>
            <person name="Ivanova N."/>
            <person name="Mavromatis K."/>
            <person name="Mikhailova N."/>
            <person name="Pati A."/>
            <person name="Chen A."/>
            <person name="Palaniappan K."/>
            <person name="Land M."/>
            <person name="Hauser L."/>
            <person name="Chang Y.J."/>
            <person name="Jeffries C.C."/>
            <person name="Saunders E."/>
            <person name="Chertkov O."/>
            <person name="Brettin T."/>
            <person name="Goker M."/>
            <person name="Rohde M."/>
            <person name="Bristow J."/>
            <person name="Eisen J.A."/>
            <person name="Markowitz V."/>
            <person name="Hugenholtz P."/>
            <person name="Kyrpides N.C."/>
            <person name="Klenk H.P."/>
            <person name="Detter J.C."/>
        </authorList>
    </citation>
    <scope>NUCLEOTIDE SEQUENCE [LARGE SCALE GENOMIC DNA]</scope>
    <source>
        <strain evidence="11">ATCC 13125 / DSM 2366 / CIP 104194 / JCM 7457 / NBRC 12017 / NCIMB 9290 / NRRL B-14731 / HIM 762-3</strain>
    </source>
</reference>
<dbReference type="GO" id="GO:0016020">
    <property type="term" value="C:membrane"/>
    <property type="evidence" value="ECO:0007669"/>
    <property type="project" value="UniProtKB-SubCell"/>
</dbReference>
<dbReference type="Pfam" id="PF07690">
    <property type="entry name" value="MFS_1"/>
    <property type="match status" value="1"/>
</dbReference>
<feature type="transmembrane region" description="Helical" evidence="8">
    <location>
        <begin position="255"/>
        <end position="273"/>
    </location>
</feature>
<proteinExistence type="inferred from homology"/>
<comment type="similarity">
    <text evidence="3">Belongs to the major facilitator superfamily. TCR/Tet family.</text>
</comment>
<evidence type="ECO:0000256" key="4">
    <source>
        <dbReference type="ARBA" id="ARBA00022448"/>
    </source>
</evidence>
<dbReference type="HOGENOM" id="CLU_001265_10_11_10"/>
<dbReference type="AlphaFoldDB" id="C6XSM5"/>
<gene>
    <name evidence="10" type="ordered locus">Phep_3394</name>
</gene>
<dbReference type="PRINTS" id="PR01035">
    <property type="entry name" value="TCRTETA"/>
</dbReference>
<evidence type="ECO:0000256" key="7">
    <source>
        <dbReference type="ARBA" id="ARBA00023136"/>
    </source>
</evidence>
<accession>C6XSM5</accession>
<dbReference type="SUPFAM" id="SSF103473">
    <property type="entry name" value="MFS general substrate transporter"/>
    <property type="match status" value="1"/>
</dbReference>
<dbReference type="Gene3D" id="1.20.1250.20">
    <property type="entry name" value="MFS general substrate transporter like domains"/>
    <property type="match status" value="1"/>
</dbReference>
<feature type="transmembrane region" description="Helical" evidence="8">
    <location>
        <begin position="218"/>
        <end position="235"/>
    </location>
</feature>
<dbReference type="eggNOG" id="COG2814">
    <property type="taxonomic scope" value="Bacteria"/>
</dbReference>
<dbReference type="EMBL" id="CP001681">
    <property type="protein sequence ID" value="ACU05588.1"/>
    <property type="molecule type" value="Genomic_DNA"/>
</dbReference>
<dbReference type="PANTHER" id="PTHR23504:SF15">
    <property type="entry name" value="MAJOR FACILITATOR SUPERFAMILY (MFS) PROFILE DOMAIN-CONTAINING PROTEIN"/>
    <property type="match status" value="1"/>
</dbReference>
<dbReference type="STRING" id="485917.Phep_3394"/>
<comment type="function">
    <text evidence="1">Resistance to tetracycline by an active tetracycline efflux. This is an energy-dependent process that decreases the accumulation of the antibiotic in whole cells. This protein functions as a metal-tetracycline/H(+) antiporter.</text>
</comment>
<comment type="subcellular location">
    <subcellularLocation>
        <location evidence="2">Membrane</location>
        <topology evidence="2">Multi-pass membrane protein</topology>
    </subcellularLocation>
</comment>
<feature type="transmembrane region" description="Helical" evidence="8">
    <location>
        <begin position="166"/>
        <end position="186"/>
    </location>
</feature>
<feature type="transmembrane region" description="Helical" evidence="8">
    <location>
        <begin position="79"/>
        <end position="98"/>
    </location>
</feature>
<evidence type="ECO:0000259" key="9">
    <source>
        <dbReference type="PROSITE" id="PS50850"/>
    </source>
</evidence>
<feature type="transmembrane region" description="Helical" evidence="8">
    <location>
        <begin position="342"/>
        <end position="360"/>
    </location>
</feature>
<dbReference type="PROSITE" id="PS50850">
    <property type="entry name" value="MFS"/>
    <property type="match status" value="1"/>
</dbReference>
<dbReference type="InterPro" id="IPR011701">
    <property type="entry name" value="MFS"/>
</dbReference>
<name>C6XSM5_PEDHD</name>
<dbReference type="KEGG" id="phe:Phep_3394"/>
<evidence type="ECO:0000256" key="5">
    <source>
        <dbReference type="ARBA" id="ARBA00022692"/>
    </source>
</evidence>
<feature type="transmembrane region" description="Helical" evidence="8">
    <location>
        <begin position="380"/>
        <end position="400"/>
    </location>
</feature>
<keyword evidence="7 8" id="KW-0472">Membrane</keyword>
<dbReference type="InterPro" id="IPR020846">
    <property type="entry name" value="MFS_dom"/>
</dbReference>
<sequence>MHTSKKAAISFIFITLLIDVMGWGLIIPVMADLIAQLKGISINQASTYGALLLSVFAVTQFLFSPVMGNLSDRYGRRPILLFSLLGFGIDYIILALAPTYGWLFLGRIIAGITGASFTTATAYIADVSTDETSKAKNFGLIGAAFGLGFVLGPALGAFLATWGIRAPFYAAAALCLLNCIYGYFFLPESLSKEHRREFDWKRANPFGSLKFLTNNPKIGSLALGFFLIYLGSQAVQSNWNFFTIYRFNWSEKMVGISLAVVGVMVGAVQGGLTRIVVPKIGNEKSIYLGLSLYTLGLVLFAFATQGWMMFAFLVPYCLGGICGPSLQSAISGHAPANQQGELQGALTSLMSLTAIIGPLIMNNSFAYFTSSKAPFYFPGIHFLIGGVCMLISIFITYKVLSRERNPQV</sequence>
<dbReference type="InterPro" id="IPR005829">
    <property type="entry name" value="Sugar_transporter_CS"/>
</dbReference>
<keyword evidence="4" id="KW-0813">Transport</keyword>
<evidence type="ECO:0000256" key="1">
    <source>
        <dbReference type="ARBA" id="ARBA00003279"/>
    </source>
</evidence>
<dbReference type="CDD" id="cd17388">
    <property type="entry name" value="MFS_TetA"/>
    <property type="match status" value="1"/>
</dbReference>
<dbReference type="PROSITE" id="PS00216">
    <property type="entry name" value="SUGAR_TRANSPORT_1"/>
    <property type="match status" value="1"/>
</dbReference>
<feature type="domain" description="Major facilitator superfamily (MFS) profile" evidence="9">
    <location>
        <begin position="8"/>
        <end position="404"/>
    </location>
</feature>
<feature type="transmembrane region" description="Helical" evidence="8">
    <location>
        <begin position="7"/>
        <end position="27"/>
    </location>
</feature>